<proteinExistence type="predicted"/>
<evidence type="ECO:0000313" key="4">
    <source>
        <dbReference type="Proteomes" id="UP000551501"/>
    </source>
</evidence>
<keyword evidence="4" id="KW-1185">Reference proteome</keyword>
<feature type="transmembrane region" description="Helical" evidence="1">
    <location>
        <begin position="21"/>
        <end position="41"/>
    </location>
</feature>
<evidence type="ECO:0000313" key="3">
    <source>
        <dbReference type="EMBL" id="MBB4136127.1"/>
    </source>
</evidence>
<evidence type="ECO:0000256" key="1">
    <source>
        <dbReference type="SAM" id="Phobius"/>
    </source>
</evidence>
<keyword evidence="1" id="KW-1133">Transmembrane helix</keyword>
<sequence>MASTRPAPELPATPLFTVVRWAGPVGSVIVTIVVLATYPSLPDRVPTHFTGAMEADSYGPRWSVLALGAVFVALSGAMGWLADKPHRFNYPTPVTPDNAQAVYRAGAMMMGGLGCAMPILYAGLVLAVHGLPGLPLMIAGLAVLGGALVVGIWRIGRVSRIETVYHYGRERDR</sequence>
<dbReference type="RefSeq" id="WP_183371102.1">
    <property type="nucleotide sequence ID" value="NZ_BAABHL010000003.1"/>
</dbReference>
<dbReference type="InterPro" id="IPR012867">
    <property type="entry name" value="DUF1648"/>
</dbReference>
<dbReference type="Pfam" id="PF07853">
    <property type="entry name" value="DUF1648"/>
    <property type="match status" value="1"/>
</dbReference>
<dbReference type="EMBL" id="JACIFP010000001">
    <property type="protein sequence ID" value="MBB4136127.1"/>
    <property type="molecule type" value="Genomic_DNA"/>
</dbReference>
<accession>A0A840F9D0</accession>
<dbReference type="Proteomes" id="UP000551501">
    <property type="component" value="Unassembled WGS sequence"/>
</dbReference>
<dbReference type="AlphaFoldDB" id="A0A840F9D0"/>
<feature type="transmembrane region" description="Helical" evidence="1">
    <location>
        <begin position="102"/>
        <end position="128"/>
    </location>
</feature>
<name>A0A840F9D0_9ACTN</name>
<keyword evidence="1" id="KW-0812">Transmembrane</keyword>
<keyword evidence="1" id="KW-0472">Membrane</keyword>
<organism evidence="3 4">
    <name type="scientific">Gordonia humi</name>
    <dbReference type="NCBI Taxonomy" id="686429"/>
    <lineage>
        <taxon>Bacteria</taxon>
        <taxon>Bacillati</taxon>
        <taxon>Actinomycetota</taxon>
        <taxon>Actinomycetes</taxon>
        <taxon>Mycobacteriales</taxon>
        <taxon>Gordoniaceae</taxon>
        <taxon>Gordonia</taxon>
    </lineage>
</organism>
<gene>
    <name evidence="3" type="ORF">BKA16_002679</name>
</gene>
<protein>
    <recommendedName>
        <fullName evidence="2">DUF1648 domain-containing protein</fullName>
    </recommendedName>
</protein>
<comment type="caution">
    <text evidence="3">The sequence shown here is derived from an EMBL/GenBank/DDBJ whole genome shotgun (WGS) entry which is preliminary data.</text>
</comment>
<feature type="transmembrane region" description="Helical" evidence="1">
    <location>
        <begin position="61"/>
        <end position="81"/>
    </location>
</feature>
<feature type="domain" description="DUF1648" evidence="2">
    <location>
        <begin position="28"/>
        <end position="70"/>
    </location>
</feature>
<evidence type="ECO:0000259" key="2">
    <source>
        <dbReference type="Pfam" id="PF07853"/>
    </source>
</evidence>
<reference evidence="3 4" key="1">
    <citation type="submission" date="2020-08" db="EMBL/GenBank/DDBJ databases">
        <title>Sequencing the genomes of 1000 actinobacteria strains.</title>
        <authorList>
            <person name="Klenk H.-P."/>
        </authorList>
    </citation>
    <scope>NUCLEOTIDE SEQUENCE [LARGE SCALE GENOMIC DNA]</scope>
    <source>
        <strain evidence="3 4">DSM 45298</strain>
    </source>
</reference>
<feature type="transmembrane region" description="Helical" evidence="1">
    <location>
        <begin position="134"/>
        <end position="153"/>
    </location>
</feature>